<reference evidence="2" key="1">
    <citation type="submission" date="2022-03" db="EMBL/GenBank/DDBJ databases">
        <title>Draft Genome Sequence of Firmicute Strain S0AB, a Heterotrophic Iron/Sulfur-Oxidizing Extreme Acidophile.</title>
        <authorList>
            <person name="Vergara E."/>
            <person name="Pakostova E."/>
            <person name="Johnson D.B."/>
            <person name="Holmes D.S."/>
        </authorList>
    </citation>
    <scope>NUCLEOTIDE SEQUENCE</scope>
    <source>
        <strain evidence="2">S0AB</strain>
    </source>
</reference>
<gene>
    <name evidence="2" type="ORF">MM817_00580</name>
</gene>
<keyword evidence="3" id="KW-1185">Reference proteome</keyword>
<comment type="caution">
    <text evidence="2">The sequence shown here is derived from an EMBL/GenBank/DDBJ whole genome shotgun (WGS) entry which is preliminary data.</text>
</comment>
<dbReference type="EMBL" id="JALBUF010000001">
    <property type="protein sequence ID" value="MCI0182321.1"/>
    <property type="molecule type" value="Genomic_DNA"/>
</dbReference>
<keyword evidence="1" id="KW-0812">Transmembrane</keyword>
<keyword evidence="1" id="KW-0472">Membrane</keyword>
<accession>A0A9X2ADQ0</accession>
<proteinExistence type="predicted"/>
<feature type="transmembrane region" description="Helical" evidence="1">
    <location>
        <begin position="104"/>
        <end position="121"/>
    </location>
</feature>
<dbReference type="RefSeq" id="WP_241711924.1">
    <property type="nucleotide sequence ID" value="NZ_JALBUF010000001.1"/>
</dbReference>
<keyword evidence="1" id="KW-1133">Transmembrane helix</keyword>
<sequence length="122" mass="13300">MCTRTMAESHIGQFVHFRTQYGYHQGIIEKVTNNQAIIVSPKQYVPAQLVSSTLDSNDMEKLDMALAFWGGPGMGGYPGAAARRGYAGAPGGYGMGYGMGGYGWARWAVSFLAIYVLFGLFW</sequence>
<dbReference type="AlphaFoldDB" id="A0A9X2ADQ0"/>
<evidence type="ECO:0000313" key="3">
    <source>
        <dbReference type="Proteomes" id="UP001139263"/>
    </source>
</evidence>
<name>A0A9X2ADQ0_9BACL</name>
<evidence type="ECO:0000256" key="1">
    <source>
        <dbReference type="SAM" id="Phobius"/>
    </source>
</evidence>
<dbReference type="Proteomes" id="UP001139263">
    <property type="component" value="Unassembled WGS sequence"/>
</dbReference>
<organism evidence="2 3">
    <name type="scientific">Sulfoacidibacillus ferrooxidans</name>
    <dbReference type="NCBI Taxonomy" id="2005001"/>
    <lineage>
        <taxon>Bacteria</taxon>
        <taxon>Bacillati</taxon>
        <taxon>Bacillota</taxon>
        <taxon>Bacilli</taxon>
        <taxon>Bacillales</taxon>
        <taxon>Alicyclobacillaceae</taxon>
        <taxon>Sulfoacidibacillus</taxon>
    </lineage>
</organism>
<protein>
    <submittedName>
        <fullName evidence="2">Uncharacterized protein</fullName>
    </submittedName>
</protein>
<evidence type="ECO:0000313" key="2">
    <source>
        <dbReference type="EMBL" id="MCI0182321.1"/>
    </source>
</evidence>